<dbReference type="Proteomes" id="UP000499080">
    <property type="component" value="Unassembled WGS sequence"/>
</dbReference>
<comment type="caution">
    <text evidence="2">The sequence shown here is derived from an EMBL/GenBank/DDBJ whole genome shotgun (WGS) entry which is preliminary data.</text>
</comment>
<evidence type="ECO:0000313" key="2">
    <source>
        <dbReference type="EMBL" id="GBM19773.1"/>
    </source>
</evidence>
<reference evidence="2 3" key="1">
    <citation type="journal article" date="2019" name="Sci. Rep.">
        <title>Orb-weaving spider Araneus ventricosus genome elucidates the spidroin gene catalogue.</title>
        <authorList>
            <person name="Kono N."/>
            <person name="Nakamura H."/>
            <person name="Ohtoshi R."/>
            <person name="Moran D.A.P."/>
            <person name="Shinohara A."/>
            <person name="Yoshida Y."/>
            <person name="Fujiwara M."/>
            <person name="Mori M."/>
            <person name="Tomita M."/>
            <person name="Arakawa K."/>
        </authorList>
    </citation>
    <scope>NUCLEOTIDE SEQUENCE [LARGE SCALE GENOMIC DNA]</scope>
</reference>
<evidence type="ECO:0000256" key="1">
    <source>
        <dbReference type="SAM" id="MobiDB-lite"/>
    </source>
</evidence>
<accession>A0A4Y2DSE0</accession>
<name>A0A4Y2DSE0_ARAVE</name>
<organism evidence="2 3">
    <name type="scientific">Araneus ventricosus</name>
    <name type="common">Orbweaver spider</name>
    <name type="synonym">Epeira ventricosa</name>
    <dbReference type="NCBI Taxonomy" id="182803"/>
    <lineage>
        <taxon>Eukaryota</taxon>
        <taxon>Metazoa</taxon>
        <taxon>Ecdysozoa</taxon>
        <taxon>Arthropoda</taxon>
        <taxon>Chelicerata</taxon>
        <taxon>Arachnida</taxon>
        <taxon>Araneae</taxon>
        <taxon>Araneomorphae</taxon>
        <taxon>Entelegynae</taxon>
        <taxon>Araneoidea</taxon>
        <taxon>Araneidae</taxon>
        <taxon>Araneus</taxon>
    </lineage>
</organism>
<feature type="region of interest" description="Disordered" evidence="1">
    <location>
        <begin position="60"/>
        <end position="84"/>
    </location>
</feature>
<dbReference type="AlphaFoldDB" id="A0A4Y2DSE0"/>
<gene>
    <name evidence="2" type="ORF">AVEN_208648_1</name>
</gene>
<evidence type="ECO:0000313" key="3">
    <source>
        <dbReference type="Proteomes" id="UP000499080"/>
    </source>
</evidence>
<protein>
    <submittedName>
        <fullName evidence="2">Uncharacterized protein</fullName>
    </submittedName>
</protein>
<proteinExistence type="predicted"/>
<sequence length="115" mass="12823">MPTLLDLHSFRSAIKVKYDPSRRAISHPCGESVGEGKCAWESDLRKQAGEGSVFFPKSEIPRVGEEEMDGSQSGGRRSRGRLKQPVVRFGTSVNDLPKSIDLNGWKTNRSFVQME</sequence>
<dbReference type="EMBL" id="BGPR01000430">
    <property type="protein sequence ID" value="GBM19773.1"/>
    <property type="molecule type" value="Genomic_DNA"/>
</dbReference>
<keyword evidence="3" id="KW-1185">Reference proteome</keyword>